<dbReference type="InterPro" id="IPR002033">
    <property type="entry name" value="TatC"/>
</dbReference>
<comment type="subcellular location">
    <subcellularLocation>
        <location evidence="5">Cell membrane</location>
        <topology evidence="5">Multi-pass membrane protein</topology>
    </subcellularLocation>
    <subcellularLocation>
        <location evidence="1">Membrane</location>
        <topology evidence="1">Multi-pass membrane protein</topology>
    </subcellularLocation>
</comment>
<dbReference type="PANTHER" id="PTHR30371:SF4">
    <property type="entry name" value="SEC-INDEPENDENT PROTEIN TRANSLOCASE PROTEIN TATCD"/>
    <property type="match status" value="1"/>
</dbReference>
<evidence type="ECO:0000313" key="6">
    <source>
        <dbReference type="EMBL" id="MBP1891189.1"/>
    </source>
</evidence>
<comment type="subunit">
    <text evidence="5">Forms a complex with TatA.</text>
</comment>
<organism evidence="6 7">
    <name type="scientific">Paenibacillus lactis</name>
    <dbReference type="NCBI Taxonomy" id="228574"/>
    <lineage>
        <taxon>Bacteria</taxon>
        <taxon>Bacillati</taxon>
        <taxon>Bacillota</taxon>
        <taxon>Bacilli</taxon>
        <taxon>Bacillales</taxon>
        <taxon>Paenibacillaceae</taxon>
        <taxon>Paenibacillus</taxon>
    </lineage>
</organism>
<feature type="transmembrane region" description="Helical" evidence="5">
    <location>
        <begin position="120"/>
        <end position="147"/>
    </location>
</feature>
<evidence type="ECO:0000313" key="7">
    <source>
        <dbReference type="Proteomes" id="UP000706926"/>
    </source>
</evidence>
<comment type="caution">
    <text evidence="5">Lacks conserved residue(s) required for the propagation of feature annotation.</text>
</comment>
<dbReference type="GeneID" id="95402314"/>
<dbReference type="RefSeq" id="WP_276824950.1">
    <property type="nucleotide sequence ID" value="NZ_BOSA01000012.1"/>
</dbReference>
<accession>A0ABS4F4K9</accession>
<feature type="transmembrane region" description="Helical" evidence="5">
    <location>
        <begin position="208"/>
        <end position="225"/>
    </location>
</feature>
<keyword evidence="5" id="KW-1003">Cell membrane</keyword>
<dbReference type="HAMAP" id="MF_00902">
    <property type="entry name" value="TatC"/>
    <property type="match status" value="1"/>
</dbReference>
<evidence type="ECO:0000256" key="5">
    <source>
        <dbReference type="HAMAP-Rule" id="MF_00902"/>
    </source>
</evidence>
<dbReference type="PANTHER" id="PTHR30371">
    <property type="entry name" value="SEC-INDEPENDENT PROTEIN TRANSLOCASE PROTEIN TATC"/>
    <property type="match status" value="1"/>
</dbReference>
<dbReference type="NCBIfam" id="TIGR00945">
    <property type="entry name" value="tatC"/>
    <property type="match status" value="1"/>
</dbReference>
<evidence type="ECO:0000256" key="2">
    <source>
        <dbReference type="ARBA" id="ARBA00022692"/>
    </source>
</evidence>
<evidence type="ECO:0000256" key="3">
    <source>
        <dbReference type="ARBA" id="ARBA00022989"/>
    </source>
</evidence>
<dbReference type="Pfam" id="PF00902">
    <property type="entry name" value="TatC"/>
    <property type="match status" value="1"/>
</dbReference>
<dbReference type="Proteomes" id="UP000706926">
    <property type="component" value="Unassembled WGS sequence"/>
</dbReference>
<feature type="transmembrane region" description="Helical" evidence="5">
    <location>
        <begin position="39"/>
        <end position="61"/>
    </location>
</feature>
<keyword evidence="3 5" id="KW-1133">Transmembrane helix</keyword>
<comment type="similarity">
    <text evidence="5">Belongs to the TatC family.</text>
</comment>
<keyword evidence="5" id="KW-0653">Protein transport</keyword>
<comment type="function">
    <text evidence="5">Part of the twin-arginine translocation (Tat) system that transports large folded proteins containing a characteristic twin-arginine motif in their signal peptide across membranes.</text>
</comment>
<gene>
    <name evidence="5" type="primary">tatC</name>
    <name evidence="6" type="ORF">J2Z18_000258</name>
</gene>
<reference evidence="6 7" key="1">
    <citation type="submission" date="2021-03" db="EMBL/GenBank/DDBJ databases">
        <title>Genomic Encyclopedia of Type Strains, Phase IV (KMG-IV): sequencing the most valuable type-strain genomes for metagenomic binning, comparative biology and taxonomic classification.</title>
        <authorList>
            <person name="Goeker M."/>
        </authorList>
    </citation>
    <scope>NUCLEOTIDE SEQUENCE [LARGE SCALE GENOMIC DNA]</scope>
    <source>
        <strain evidence="6 7">DSM 15596</strain>
    </source>
</reference>
<sequence>MRTGRKTMLLKRLLQRASKAANPNDQSAIEHLEEMRRRLIRTLIAFLVAMVAAFIYVEEIYRWLVRDMDEKLVLLGPSEVMWVYMIIAGVVALAVTLPVAAYQVWKFVQPALPDGAQRSALLLIPVISVLFIVGLVFGYFVLFPMVLQFMQRMAEGQFETMYTAQRYFTFMIHMTVPFGFLFEMPAIVVFLTKLGIVNPLRLAKMRKAAYFLLCIVAVTITPPDIMSDLIVIVPLFLLYEISVSISKVVYRKQLQLSPASGGTS</sequence>
<feature type="transmembrane region" description="Helical" evidence="5">
    <location>
        <begin position="167"/>
        <end position="196"/>
    </location>
</feature>
<name>A0ABS4F4K9_9BACL</name>
<protein>
    <recommendedName>
        <fullName evidence="5">Sec-independent protein translocase protein TatC</fullName>
    </recommendedName>
</protein>
<dbReference type="EMBL" id="JAGGKI010000001">
    <property type="protein sequence ID" value="MBP1891189.1"/>
    <property type="molecule type" value="Genomic_DNA"/>
</dbReference>
<evidence type="ECO:0000256" key="1">
    <source>
        <dbReference type="ARBA" id="ARBA00004141"/>
    </source>
</evidence>
<keyword evidence="5" id="KW-0813">Transport</keyword>
<keyword evidence="5" id="KW-0811">Translocation</keyword>
<comment type="caution">
    <text evidence="6">The sequence shown here is derived from an EMBL/GenBank/DDBJ whole genome shotgun (WGS) entry which is preliminary data.</text>
</comment>
<keyword evidence="7" id="KW-1185">Reference proteome</keyword>
<feature type="transmembrane region" description="Helical" evidence="5">
    <location>
        <begin position="81"/>
        <end position="108"/>
    </location>
</feature>
<evidence type="ECO:0000256" key="4">
    <source>
        <dbReference type="ARBA" id="ARBA00023136"/>
    </source>
</evidence>
<keyword evidence="4 5" id="KW-0472">Membrane</keyword>
<proteinExistence type="inferred from homology"/>
<dbReference type="PRINTS" id="PR01840">
    <property type="entry name" value="TATCFAMILY"/>
</dbReference>
<keyword evidence="2 5" id="KW-0812">Transmembrane</keyword>